<feature type="compositionally biased region" description="Polar residues" evidence="1">
    <location>
        <begin position="1"/>
        <end position="17"/>
    </location>
</feature>
<evidence type="ECO:0000313" key="3">
    <source>
        <dbReference type="EMBL" id="MBO3664363.1"/>
    </source>
</evidence>
<evidence type="ECO:0000256" key="1">
    <source>
        <dbReference type="SAM" id="MobiDB-lite"/>
    </source>
</evidence>
<evidence type="ECO:0008006" key="5">
    <source>
        <dbReference type="Google" id="ProtNLM"/>
    </source>
</evidence>
<feature type="compositionally biased region" description="Low complexity" evidence="1">
    <location>
        <begin position="199"/>
        <end position="209"/>
    </location>
</feature>
<protein>
    <recommendedName>
        <fullName evidence="5">ATP synthase F0 subunit B</fullName>
    </recommendedName>
</protein>
<organism evidence="3 4">
    <name type="scientific">Microbacterium stercoris</name>
    <dbReference type="NCBI Taxonomy" id="2820289"/>
    <lineage>
        <taxon>Bacteria</taxon>
        <taxon>Bacillati</taxon>
        <taxon>Actinomycetota</taxon>
        <taxon>Actinomycetes</taxon>
        <taxon>Micrococcales</taxon>
        <taxon>Microbacteriaceae</taxon>
        <taxon>Microbacterium</taxon>
    </lineage>
</organism>
<sequence>MSQNYGAVPPSNTTGYGSNDAGYGTSGSVEGGNGTAETAKQEAVGVKDTAQAEAGHVVETAKQEVSSVAHETKAQARQVYAETRRELSEQAATQQQRVADGLRSIGDELQQMARGSENPGMATEFVEMASTRLSDASSWLSQRDPGSLVHEVKTFARRKPGLFIAGALVAGIAAGRLTRALAEGAKEEHAASGTGGAAGQASAGSTVTGVPTGGASASGVPAYAPPTPAPAGVGTETPMYDRTRVVDPLGEPGVATGQGSTGEARDGL</sequence>
<dbReference type="Proteomes" id="UP000680132">
    <property type="component" value="Unassembled WGS sequence"/>
</dbReference>
<keyword evidence="4" id="KW-1185">Reference proteome</keyword>
<feature type="region of interest" description="Disordered" evidence="1">
    <location>
        <begin position="191"/>
        <end position="268"/>
    </location>
</feature>
<evidence type="ECO:0000313" key="2">
    <source>
        <dbReference type="EMBL" id="MBO3662371.1"/>
    </source>
</evidence>
<feature type="region of interest" description="Disordered" evidence="1">
    <location>
        <begin position="1"/>
        <end position="44"/>
    </location>
</feature>
<evidence type="ECO:0000313" key="4">
    <source>
        <dbReference type="Proteomes" id="UP000680132"/>
    </source>
</evidence>
<dbReference type="AlphaFoldDB" id="A0A939TNL4"/>
<dbReference type="RefSeq" id="WP_208500054.1">
    <property type="nucleotide sequence ID" value="NZ_JAGFOA010000001.1"/>
</dbReference>
<comment type="caution">
    <text evidence="3">The sequence shown here is derived from an EMBL/GenBank/DDBJ whole genome shotgun (WGS) entry which is preliminary data.</text>
</comment>
<gene>
    <name evidence="2" type="ORF">J5V96_02470</name>
    <name evidence="3" type="ORF">J5V96_12715</name>
</gene>
<proteinExistence type="predicted"/>
<name>A0A939TNL4_9MICO</name>
<dbReference type="EMBL" id="JAGFOA010000001">
    <property type="protein sequence ID" value="MBO3662371.1"/>
    <property type="molecule type" value="Genomic_DNA"/>
</dbReference>
<reference evidence="3" key="1">
    <citation type="submission" date="2021-03" db="EMBL/GenBank/DDBJ databases">
        <title>Microbacterium sp. nov., a novel actinobacterium isolated from cow dung.</title>
        <authorList>
            <person name="Zhang L."/>
        </authorList>
    </citation>
    <scope>NUCLEOTIDE SEQUENCE</scope>
    <source>
        <strain evidence="3">NEAU-LLB</strain>
    </source>
</reference>
<accession>A0A939TNL4</accession>
<dbReference type="EMBL" id="JAGFOA010000005">
    <property type="protein sequence ID" value="MBO3664363.1"/>
    <property type="molecule type" value="Genomic_DNA"/>
</dbReference>